<keyword evidence="11" id="KW-1185">Reference proteome</keyword>
<evidence type="ECO:0000256" key="4">
    <source>
        <dbReference type="ARBA" id="ARBA00022737"/>
    </source>
</evidence>
<evidence type="ECO:0000313" key="11">
    <source>
        <dbReference type="Proteomes" id="UP000274822"/>
    </source>
</evidence>
<dbReference type="Gene3D" id="2.130.10.10">
    <property type="entry name" value="YVTN repeat-like/Quinoprotein amine dehydrogenase"/>
    <property type="match status" value="1"/>
</dbReference>
<organism evidence="10 11">
    <name type="scientific">Jimgerdemannia flammicorona</name>
    <dbReference type="NCBI Taxonomy" id="994334"/>
    <lineage>
        <taxon>Eukaryota</taxon>
        <taxon>Fungi</taxon>
        <taxon>Fungi incertae sedis</taxon>
        <taxon>Mucoromycota</taxon>
        <taxon>Mucoromycotina</taxon>
        <taxon>Endogonomycetes</taxon>
        <taxon>Endogonales</taxon>
        <taxon>Endogonaceae</taxon>
        <taxon>Jimgerdemannia</taxon>
    </lineage>
</organism>
<dbReference type="GO" id="GO:0005634">
    <property type="term" value="C:nucleus"/>
    <property type="evidence" value="ECO:0007669"/>
    <property type="project" value="TreeGrafter"/>
</dbReference>
<dbReference type="InterPro" id="IPR050853">
    <property type="entry name" value="WD_repeat_DNA-damage-binding"/>
</dbReference>
<dbReference type="Proteomes" id="UP000274822">
    <property type="component" value="Unassembled WGS sequence"/>
</dbReference>
<dbReference type="InterPro" id="IPR019775">
    <property type="entry name" value="WD40_repeat_CS"/>
</dbReference>
<dbReference type="PROSITE" id="PS00678">
    <property type="entry name" value="WD_REPEATS_1"/>
    <property type="match status" value="1"/>
</dbReference>
<feature type="repeat" description="WD" evidence="7">
    <location>
        <begin position="352"/>
        <end position="378"/>
    </location>
</feature>
<protein>
    <recommendedName>
        <fullName evidence="2 8">DNA damage-binding protein CMR1</fullName>
    </recommendedName>
</protein>
<sequence>MEPLSEYEQQRVDNIKRNKELLRDLHLEPLSDQLQGQRLPQKQKPKRKPEPRAKDNSEPRRTSARLRNLPAPSEIAAKRQATEETLSTEANKKRRRVGDLKLEDIETKLINEGDNERFAQLLQGLLVPGSTTSTRKTPVAVEYQETNDENARPTNSDNSRSSTIPLALKKEAQNLKIRHTWSTVKVVPERIYCSTFYPSADRLLGVAGDTTGNLGFWDIHGTKEQAEAEPVVFAYRPHSRAITGMMYSPTDSYKLFTSSYDGSVRCFDMNKTTFTEAFVVAEDQDEYAFTWIDSDPTGNQVHLAPFGFSHWLYFCTDQGEIGFHDLREPLHTCTVYNLIPSKTKCLNLNPVNPNLLVTSSNDKTIRIWDIRKMRTAGATRGPAASHDTPSQLYQFEHGYSVTSAYWSPDGKRIVSTGYDDLVKIFAGDDQGKNWKMEAAIPHNNQTRKWVTMFRATWSTNTVSASSDALAHPYFCIGNMKHPVDIYSGVRGDIIAQLYDVDHITAVPAVANFHPRTPSMTLLCGNASGRMVCFCLTAVMLVTVIRDDGRTNIISLLIKISGHKFIH</sequence>
<feature type="repeat" description="WD" evidence="7">
    <location>
        <begin position="235"/>
        <end position="277"/>
    </location>
</feature>
<dbReference type="PROSITE" id="PS50082">
    <property type="entry name" value="WD_REPEATS_2"/>
    <property type="match status" value="2"/>
</dbReference>
<name>A0A433QBV2_9FUNG</name>
<evidence type="ECO:0000256" key="7">
    <source>
        <dbReference type="PROSITE-ProRule" id="PRU00221"/>
    </source>
</evidence>
<dbReference type="AlphaFoldDB" id="A0A433QBV2"/>
<dbReference type="SUPFAM" id="SSF50978">
    <property type="entry name" value="WD40 repeat-like"/>
    <property type="match status" value="1"/>
</dbReference>
<reference evidence="10 11" key="1">
    <citation type="journal article" date="2018" name="New Phytol.">
        <title>Phylogenomics of Endogonaceae and evolution of mycorrhizas within Mucoromycota.</title>
        <authorList>
            <person name="Chang Y."/>
            <person name="Desiro A."/>
            <person name="Na H."/>
            <person name="Sandor L."/>
            <person name="Lipzen A."/>
            <person name="Clum A."/>
            <person name="Barry K."/>
            <person name="Grigoriev I.V."/>
            <person name="Martin F.M."/>
            <person name="Stajich J.E."/>
            <person name="Smith M.E."/>
            <person name="Bonito G."/>
            <person name="Spatafora J.W."/>
        </authorList>
    </citation>
    <scope>NUCLEOTIDE SEQUENCE [LARGE SCALE GENOMIC DNA]</scope>
    <source>
        <strain evidence="10 11">AD002</strain>
    </source>
</reference>
<evidence type="ECO:0000256" key="6">
    <source>
        <dbReference type="ARBA" id="ARBA00023125"/>
    </source>
</evidence>
<evidence type="ECO:0000256" key="9">
    <source>
        <dbReference type="SAM" id="MobiDB-lite"/>
    </source>
</evidence>
<dbReference type="EMBL" id="RBNJ01008732">
    <property type="protein sequence ID" value="RUS27286.1"/>
    <property type="molecule type" value="Genomic_DNA"/>
</dbReference>
<evidence type="ECO:0000256" key="1">
    <source>
        <dbReference type="ARBA" id="ARBA00005434"/>
    </source>
</evidence>
<dbReference type="GO" id="GO:0006974">
    <property type="term" value="P:DNA damage response"/>
    <property type="evidence" value="ECO:0007669"/>
    <property type="project" value="UniProtKB-KW"/>
</dbReference>
<comment type="similarity">
    <text evidence="1 8">Belongs to the WD repeat DDB2/WDR76 family.</text>
</comment>
<dbReference type="Pfam" id="PF00400">
    <property type="entry name" value="WD40"/>
    <property type="match status" value="3"/>
</dbReference>
<dbReference type="InterPro" id="IPR036322">
    <property type="entry name" value="WD40_repeat_dom_sf"/>
</dbReference>
<comment type="function">
    <text evidence="8">DNA-binding protein that binds to both single- and double-stranded DNA. Binds preferentially to UV-damaged DNA. May be involved in DNA-metabolic processes.</text>
</comment>
<gene>
    <name evidence="10" type="ORF">BC938DRAFT_483480</name>
</gene>
<evidence type="ECO:0000256" key="8">
    <source>
        <dbReference type="RuleBase" id="RU365004"/>
    </source>
</evidence>
<keyword evidence="3 7" id="KW-0853">WD repeat</keyword>
<keyword evidence="5 8" id="KW-0227">DNA damage</keyword>
<dbReference type="PANTHER" id="PTHR14773:SF0">
    <property type="entry name" value="WD REPEAT-CONTAINING PROTEIN 76"/>
    <property type="match status" value="1"/>
</dbReference>
<feature type="compositionally biased region" description="Polar residues" evidence="9">
    <location>
        <begin position="152"/>
        <end position="162"/>
    </location>
</feature>
<dbReference type="SMART" id="SM00320">
    <property type="entry name" value="WD40"/>
    <property type="match status" value="4"/>
</dbReference>
<dbReference type="InterPro" id="IPR015943">
    <property type="entry name" value="WD40/YVTN_repeat-like_dom_sf"/>
</dbReference>
<dbReference type="PANTHER" id="PTHR14773">
    <property type="entry name" value="WD REPEAT-CONTAINING PROTEIN 76"/>
    <property type="match status" value="1"/>
</dbReference>
<feature type="compositionally biased region" description="Basic and acidic residues" evidence="9">
    <location>
        <begin position="48"/>
        <end position="61"/>
    </location>
</feature>
<dbReference type="GO" id="GO:0003677">
    <property type="term" value="F:DNA binding"/>
    <property type="evidence" value="ECO:0007669"/>
    <property type="project" value="UniProtKB-UniRule"/>
</dbReference>
<evidence type="ECO:0000256" key="2">
    <source>
        <dbReference type="ARBA" id="ARBA00021132"/>
    </source>
</evidence>
<proteinExistence type="inferred from homology"/>
<keyword evidence="4" id="KW-0677">Repeat</keyword>
<evidence type="ECO:0000313" key="10">
    <source>
        <dbReference type="EMBL" id="RUS27286.1"/>
    </source>
</evidence>
<feature type="region of interest" description="Disordered" evidence="9">
    <location>
        <begin position="142"/>
        <end position="162"/>
    </location>
</feature>
<accession>A0A433QBV2</accession>
<comment type="caution">
    <text evidence="10">The sequence shown here is derived from an EMBL/GenBank/DDBJ whole genome shotgun (WGS) entry which is preliminary data.</text>
</comment>
<feature type="region of interest" description="Disordered" evidence="9">
    <location>
        <begin position="26"/>
        <end position="95"/>
    </location>
</feature>
<dbReference type="InterPro" id="IPR001680">
    <property type="entry name" value="WD40_rpt"/>
</dbReference>
<dbReference type="GO" id="GO:2000001">
    <property type="term" value="P:regulation of DNA damage checkpoint"/>
    <property type="evidence" value="ECO:0007669"/>
    <property type="project" value="TreeGrafter"/>
</dbReference>
<keyword evidence="6 8" id="KW-0238">DNA-binding</keyword>
<evidence type="ECO:0000256" key="5">
    <source>
        <dbReference type="ARBA" id="ARBA00022763"/>
    </source>
</evidence>
<evidence type="ECO:0000256" key="3">
    <source>
        <dbReference type="ARBA" id="ARBA00022574"/>
    </source>
</evidence>